<feature type="non-terminal residue" evidence="2">
    <location>
        <position position="1"/>
    </location>
</feature>
<accession>A0A6L2MTL6</accession>
<evidence type="ECO:0000313" key="2">
    <source>
        <dbReference type="EMBL" id="GEU76647.1"/>
    </source>
</evidence>
<protein>
    <recommendedName>
        <fullName evidence="3">Reverse transcriptase domain-containing protein</fullName>
    </recommendedName>
</protein>
<dbReference type="EMBL" id="BKCJ010007321">
    <property type="protein sequence ID" value="GEU76647.1"/>
    <property type="molecule type" value="Genomic_DNA"/>
</dbReference>
<comment type="caution">
    <text evidence="2">The sequence shown here is derived from an EMBL/GenBank/DDBJ whole genome shotgun (WGS) entry which is preliminary data.</text>
</comment>
<feature type="region of interest" description="Disordered" evidence="1">
    <location>
        <begin position="141"/>
        <end position="174"/>
    </location>
</feature>
<organism evidence="2">
    <name type="scientific">Tanacetum cinerariifolium</name>
    <name type="common">Dalmatian daisy</name>
    <name type="synonym">Chrysanthemum cinerariifolium</name>
    <dbReference type="NCBI Taxonomy" id="118510"/>
    <lineage>
        <taxon>Eukaryota</taxon>
        <taxon>Viridiplantae</taxon>
        <taxon>Streptophyta</taxon>
        <taxon>Embryophyta</taxon>
        <taxon>Tracheophyta</taxon>
        <taxon>Spermatophyta</taxon>
        <taxon>Magnoliopsida</taxon>
        <taxon>eudicotyledons</taxon>
        <taxon>Gunneridae</taxon>
        <taxon>Pentapetalae</taxon>
        <taxon>asterids</taxon>
        <taxon>campanulids</taxon>
        <taxon>Asterales</taxon>
        <taxon>Asteraceae</taxon>
        <taxon>Asteroideae</taxon>
        <taxon>Anthemideae</taxon>
        <taxon>Anthemidinae</taxon>
        <taxon>Tanacetum</taxon>
    </lineage>
</organism>
<gene>
    <name evidence="2" type="ORF">Tci_048625</name>
</gene>
<evidence type="ECO:0008006" key="3">
    <source>
        <dbReference type="Google" id="ProtNLM"/>
    </source>
</evidence>
<feature type="compositionally biased region" description="Basic and acidic residues" evidence="1">
    <location>
        <begin position="148"/>
        <end position="159"/>
    </location>
</feature>
<evidence type="ECO:0000256" key="1">
    <source>
        <dbReference type="SAM" id="MobiDB-lite"/>
    </source>
</evidence>
<reference evidence="2" key="1">
    <citation type="journal article" date="2019" name="Sci. Rep.">
        <title>Draft genome of Tanacetum cinerariifolium, the natural source of mosquito coil.</title>
        <authorList>
            <person name="Yamashiro T."/>
            <person name="Shiraishi A."/>
            <person name="Satake H."/>
            <person name="Nakayama K."/>
        </authorList>
    </citation>
    <scope>NUCLEOTIDE SEQUENCE</scope>
</reference>
<name>A0A6L2MTL6_TANCI</name>
<sequence length="244" mass="27903">EQINKIDFIDAGGIDFESEEIEHFLNDDSIPFGVEDSPFNMEEDILFLESLLREDPIPPHLIISNQTKFPMEEPKHSFKMGKKESGGNMQITSTEWRFTISPRPHHLTNDNTNIESFSLLPIPIHESNSHQEEINVVSITNDVLPPRVENDDSDKKDSDFDNPPLPLPHPEPPDEEFEITFAKEISVVRSAIVKSKFIDARVKFDVFNDENDVLSYFRFVIFAKELSLLSTESKDTIFDPGISN</sequence>
<dbReference type="AlphaFoldDB" id="A0A6L2MTL6"/>
<proteinExistence type="predicted"/>